<proteinExistence type="predicted"/>
<dbReference type="Gene3D" id="3.60.21.10">
    <property type="match status" value="1"/>
</dbReference>
<dbReference type="SUPFAM" id="SSF56300">
    <property type="entry name" value="Metallo-dependent phosphatases"/>
    <property type="match status" value="1"/>
</dbReference>
<gene>
    <name evidence="2" type="ORF">B0E33_17360</name>
</gene>
<evidence type="ECO:0000313" key="2">
    <source>
        <dbReference type="EMBL" id="AQQ05118.1"/>
    </source>
</evidence>
<dbReference type="PANTHER" id="PTHR46546">
    <property type="entry name" value="SHEWANELLA-LIKE PROTEIN PHOSPHATASE 1"/>
    <property type="match status" value="1"/>
</dbReference>
<dbReference type="CDD" id="cd00838">
    <property type="entry name" value="MPP_superfamily"/>
    <property type="match status" value="1"/>
</dbReference>
<name>A0ABN4WXT2_9HYPH</name>
<dbReference type="InterPro" id="IPR004843">
    <property type="entry name" value="Calcineurin-like_PHP"/>
</dbReference>
<dbReference type="Proteomes" id="UP000188174">
    <property type="component" value="Chromosome"/>
</dbReference>
<dbReference type="PANTHER" id="PTHR46546:SF4">
    <property type="entry name" value="SHEWANELLA-LIKE PROTEIN PHOSPHATASE 1"/>
    <property type="match status" value="1"/>
</dbReference>
<evidence type="ECO:0000313" key="3">
    <source>
        <dbReference type="Proteomes" id="UP000188174"/>
    </source>
</evidence>
<dbReference type="EMBL" id="CP019630">
    <property type="protein sequence ID" value="AQQ05118.1"/>
    <property type="molecule type" value="Genomic_DNA"/>
</dbReference>
<organism evidence="2 3">
    <name type="scientific">Roseibium algicola</name>
    <dbReference type="NCBI Taxonomy" id="2857014"/>
    <lineage>
        <taxon>Bacteria</taxon>
        <taxon>Pseudomonadati</taxon>
        <taxon>Pseudomonadota</taxon>
        <taxon>Alphaproteobacteria</taxon>
        <taxon>Hyphomicrobiales</taxon>
        <taxon>Stappiaceae</taxon>
        <taxon>Roseibium</taxon>
    </lineage>
</organism>
<protein>
    <submittedName>
        <fullName evidence="2">Metallophosphoesterase</fullName>
    </submittedName>
</protein>
<evidence type="ECO:0000259" key="1">
    <source>
        <dbReference type="Pfam" id="PF00149"/>
    </source>
</evidence>
<accession>A0ABN4WXT2</accession>
<feature type="domain" description="Calcineurin-like phosphoesterase" evidence="1">
    <location>
        <begin position="78"/>
        <end position="166"/>
    </location>
</feature>
<reference evidence="2 3" key="1">
    <citation type="submission" date="2017-02" db="EMBL/GenBank/DDBJ databases">
        <authorList>
            <person name="Jeong S."/>
        </authorList>
    </citation>
    <scope>NUCLEOTIDE SEQUENCE [LARGE SCALE GENOMIC DNA]</scope>
    <source>
        <strain evidence="2 3">RMAR6-6</strain>
    </source>
</reference>
<sequence length="460" mass="50475">MNRIAAMMIHLPLTPLLPPMDQAEAIDLGLPESCVPWPLAPIGNLPLGQFTTESTLPGVVGSLARANALGPWDWPEKPVIFISDLHADAESLLRSLTAARAILRNGDGLSDFHLTPFGRSCQFIIGGDCLDKGPSNLDLLDSLSALLKTGADVVILAGNHDLRLYLGLEALTVKRSSLNAHMFVRMGKKVMPLLKEVHERYVGSSADLAMLPDEETCLSLMVPGKKWTRQFPKAASRYLSDAAIRKEMQRLKKKADKFAEHAAEVGLTIRQLYAAALKCRELFVEPGGRYAWFFQSLKAVHQSGSLLFVHAGIDDHMAAQISAKGVAHVNRRFRKESRKDPFVFYSGTIANLMRTKYRDVDHPLTETGVDDLHLAGIRMLVQGHVNRHSGQELTSKHGLLHLEADITLDRHSRSSEGLEGIGTGATIICPDGNIVGISRDYPHAKLFNPAHILQQHGLSS</sequence>
<dbReference type="Pfam" id="PF00149">
    <property type="entry name" value="Metallophos"/>
    <property type="match status" value="1"/>
</dbReference>
<dbReference type="InterPro" id="IPR029052">
    <property type="entry name" value="Metallo-depent_PP-like"/>
</dbReference>
<keyword evidence="3" id="KW-1185">Reference proteome</keyword>